<reference evidence="1" key="1">
    <citation type="journal article" date="2012" name="Nature">
        <title>The oyster genome reveals stress adaptation and complexity of shell formation.</title>
        <authorList>
            <person name="Zhang G."/>
            <person name="Fang X."/>
            <person name="Guo X."/>
            <person name="Li L."/>
            <person name="Luo R."/>
            <person name="Xu F."/>
            <person name="Yang P."/>
            <person name="Zhang L."/>
            <person name="Wang X."/>
            <person name="Qi H."/>
            <person name="Xiong Z."/>
            <person name="Que H."/>
            <person name="Xie Y."/>
            <person name="Holland P.W."/>
            <person name="Paps J."/>
            <person name="Zhu Y."/>
            <person name="Wu F."/>
            <person name="Chen Y."/>
            <person name="Wang J."/>
            <person name="Peng C."/>
            <person name="Meng J."/>
            <person name="Yang L."/>
            <person name="Liu J."/>
            <person name="Wen B."/>
            <person name="Zhang N."/>
            <person name="Huang Z."/>
            <person name="Zhu Q."/>
            <person name="Feng Y."/>
            <person name="Mount A."/>
            <person name="Hedgecock D."/>
            <person name="Xu Z."/>
            <person name="Liu Y."/>
            <person name="Domazet-Loso T."/>
            <person name="Du Y."/>
            <person name="Sun X."/>
            <person name="Zhang S."/>
            <person name="Liu B."/>
            <person name="Cheng P."/>
            <person name="Jiang X."/>
            <person name="Li J."/>
            <person name="Fan D."/>
            <person name="Wang W."/>
            <person name="Fu W."/>
            <person name="Wang T."/>
            <person name="Wang B."/>
            <person name="Zhang J."/>
            <person name="Peng Z."/>
            <person name="Li Y."/>
            <person name="Li N."/>
            <person name="Wang J."/>
            <person name="Chen M."/>
            <person name="He Y."/>
            <person name="Tan F."/>
            <person name="Song X."/>
            <person name="Zheng Q."/>
            <person name="Huang R."/>
            <person name="Yang H."/>
            <person name="Du X."/>
            <person name="Chen L."/>
            <person name="Yang M."/>
            <person name="Gaffney P.M."/>
            <person name="Wang S."/>
            <person name="Luo L."/>
            <person name="She Z."/>
            <person name="Ming Y."/>
            <person name="Huang W."/>
            <person name="Zhang S."/>
            <person name="Huang B."/>
            <person name="Zhang Y."/>
            <person name="Qu T."/>
            <person name="Ni P."/>
            <person name="Miao G."/>
            <person name="Wang J."/>
            <person name="Wang Q."/>
            <person name="Steinberg C.E."/>
            <person name="Wang H."/>
            <person name="Li N."/>
            <person name="Qian L."/>
            <person name="Zhang G."/>
            <person name="Li Y."/>
            <person name="Yang H."/>
            <person name="Liu X."/>
            <person name="Wang J."/>
            <person name="Yin Y."/>
            <person name="Wang J."/>
        </authorList>
    </citation>
    <scope>NUCLEOTIDE SEQUENCE [LARGE SCALE GENOMIC DNA]</scope>
    <source>
        <strain evidence="1">05x7-T-G4-1.051#20</strain>
    </source>
</reference>
<organism evidence="1">
    <name type="scientific">Magallana gigas</name>
    <name type="common">Pacific oyster</name>
    <name type="synonym">Crassostrea gigas</name>
    <dbReference type="NCBI Taxonomy" id="29159"/>
    <lineage>
        <taxon>Eukaryota</taxon>
        <taxon>Metazoa</taxon>
        <taxon>Spiralia</taxon>
        <taxon>Lophotrochozoa</taxon>
        <taxon>Mollusca</taxon>
        <taxon>Bivalvia</taxon>
        <taxon>Autobranchia</taxon>
        <taxon>Pteriomorphia</taxon>
        <taxon>Ostreida</taxon>
        <taxon>Ostreoidea</taxon>
        <taxon>Ostreidae</taxon>
        <taxon>Magallana</taxon>
    </lineage>
</organism>
<dbReference type="EMBL" id="JH815815">
    <property type="protein sequence ID" value="EKC20676.1"/>
    <property type="molecule type" value="Genomic_DNA"/>
</dbReference>
<gene>
    <name evidence="1" type="ORF">CGI_10005636</name>
</gene>
<evidence type="ECO:0000313" key="1">
    <source>
        <dbReference type="EMBL" id="EKC20676.1"/>
    </source>
</evidence>
<dbReference type="HOGENOM" id="CLU_1157394_0_0_1"/>
<name>K1QGH8_MAGGI</name>
<dbReference type="AlphaFoldDB" id="K1QGH8"/>
<proteinExistence type="predicted"/>
<dbReference type="InParanoid" id="K1QGH8"/>
<protein>
    <submittedName>
        <fullName evidence="1">Uncharacterized protein</fullName>
    </submittedName>
</protein>
<accession>K1QGH8</accession>
<sequence length="240" mass="27008">MGRRNKPPTRRLLQPVVIRPNIYRPTQPGVGQNDAFEMQEFMRLLPFLSMTEADFRMGNGESSAQLFVANDSGGDVWLLLTPSKEFPLKTLLAQDFGLSHLAKAGVTAQSVLDIYNAWTLTKRPNSDKNKITSAILNFFKNAGLHLDPDRACDVYDKSLNNPLHYLSAYGWGVLNTTEEICVTVLVKPKSGDIKMAQFRTLSNWSWVINSTCVTLTKKGSQWEKRLPVGYPLMKLNVEED</sequence>